<dbReference type="Pfam" id="PF03382">
    <property type="entry name" value="DUF285"/>
    <property type="match status" value="1"/>
</dbReference>
<protein>
    <submittedName>
        <fullName evidence="1">Lipoprotein</fullName>
    </submittedName>
</protein>
<dbReference type="InterPro" id="IPR011889">
    <property type="entry name" value="Liste_lipo_26"/>
</dbReference>
<dbReference type="EMBL" id="AFVJ01000017">
    <property type="protein sequence ID" value="EGS29268.1"/>
    <property type="molecule type" value="Genomic_DNA"/>
</dbReference>
<gene>
    <name evidence="1" type="ORF">GIG_02062</name>
</gene>
<organism evidence="1 2">
    <name type="scientific">Mycoplasmopsis anatis 1340</name>
    <dbReference type="NCBI Taxonomy" id="1034808"/>
    <lineage>
        <taxon>Bacteria</taxon>
        <taxon>Bacillati</taxon>
        <taxon>Mycoplasmatota</taxon>
        <taxon>Mycoplasmoidales</taxon>
        <taxon>Metamycoplasmataceae</taxon>
        <taxon>Mycoplasmopsis</taxon>
    </lineage>
</organism>
<comment type="caution">
    <text evidence="1">The sequence shown here is derived from an EMBL/GenBank/DDBJ whole genome shotgun (WGS) entry which is preliminary data.</text>
</comment>
<reference evidence="1 2" key="1">
    <citation type="journal article" date="2011" name="J. Bacteriol.">
        <title>Genome Sequence of Duck Pathogen Mycoplasma anatis Strain 1340.</title>
        <authorList>
            <person name="Guo Z."/>
            <person name="Chen P."/>
            <person name="Ren P."/>
            <person name="Kuang S."/>
            <person name="Zhou Z."/>
            <person name="Li Z."/>
            <person name="Liu M."/>
            <person name="Shi D."/>
            <person name="Xiao Y."/>
            <person name="Wang X."/>
            <person name="Zhou R."/>
            <person name="Jin H."/>
            <person name="Bi D."/>
        </authorList>
    </citation>
    <scope>NUCLEOTIDE SEQUENCE [LARGE SCALE GENOMIC DNA]</scope>
    <source>
        <strain evidence="1 2">1340</strain>
    </source>
</reference>
<dbReference type="NCBIfam" id="TIGR02167">
    <property type="entry name" value="Liste_lipo_26"/>
    <property type="match status" value="2"/>
</dbReference>
<proteinExistence type="predicted"/>
<dbReference type="eggNOG" id="ENOG5033E5X">
    <property type="taxonomic scope" value="Bacteria"/>
</dbReference>
<dbReference type="InterPro" id="IPR005046">
    <property type="entry name" value="DUF285"/>
</dbReference>
<dbReference type="RefSeq" id="WP_006886475.1">
    <property type="nucleotide sequence ID" value="NZ_AFVJ01000017.1"/>
</dbReference>
<dbReference type="Proteomes" id="UP000005055">
    <property type="component" value="Unassembled WGS sequence"/>
</dbReference>
<evidence type="ECO:0000313" key="2">
    <source>
        <dbReference type="Proteomes" id="UP000005055"/>
    </source>
</evidence>
<name>F9QDA6_9BACT</name>
<dbReference type="STRING" id="1034808.GIG_02062"/>
<accession>F9QDA6</accession>
<evidence type="ECO:0000313" key="1">
    <source>
        <dbReference type="EMBL" id="EGS29268.1"/>
    </source>
</evidence>
<keyword evidence="2" id="KW-1185">Reference proteome</keyword>
<keyword evidence="1" id="KW-0449">Lipoprotein</keyword>
<dbReference type="AlphaFoldDB" id="F9QDA6"/>
<sequence>MKFKPTTKEELRELIKNEEIYLGEINTELITDMSRLFVNIKRKNYNGIEKWDTSNVTTMFNMFYGCQNFNQPLNFDTSNVTDMYGMFSGC</sequence>